<dbReference type="PANTHER" id="PTHR37484">
    <property type="entry name" value="ROD SHAPE-DETERMINING PROTEIN MRED"/>
    <property type="match status" value="1"/>
</dbReference>
<keyword evidence="7 8" id="KW-0472">Membrane</keyword>
<feature type="transmembrane region" description="Helical" evidence="8">
    <location>
        <begin position="57"/>
        <end position="78"/>
    </location>
</feature>
<evidence type="ECO:0000256" key="8">
    <source>
        <dbReference type="SAM" id="Phobius"/>
    </source>
</evidence>
<keyword evidence="10" id="KW-1185">Reference proteome</keyword>
<evidence type="ECO:0000256" key="3">
    <source>
        <dbReference type="ARBA" id="ARBA00022475"/>
    </source>
</evidence>
<name>A0A1B6VYU4_9NEIS</name>
<dbReference type="STRING" id="1795832.A7Q00_05270"/>
<sequence length="167" mass="18927">MSPISPLQESTPKRWVAFSFLLVLLFDFIPISPPWVYPLPDFTLIMLAYWLLHRPQLIGIGVAFCLGLLVDIGTNSLLGQHGLAYTVAAFLIERNRRQVALNSFGWQAVAVAGAVLVSQLVIFLVSLFQQQPFSLWRLWLPPVVTGLLWPQLNNMMLAIAHYRRSRK</sequence>
<dbReference type="PANTHER" id="PTHR37484:SF1">
    <property type="entry name" value="ROD SHAPE-DETERMINING PROTEIN MRED"/>
    <property type="match status" value="1"/>
</dbReference>
<dbReference type="EMBL" id="LXSQ01000014">
    <property type="protein sequence ID" value="OAM43318.1"/>
    <property type="molecule type" value="Genomic_DNA"/>
</dbReference>
<protein>
    <submittedName>
        <fullName evidence="9">Rod shape-determining protein MreD</fullName>
    </submittedName>
</protein>
<evidence type="ECO:0000256" key="4">
    <source>
        <dbReference type="ARBA" id="ARBA00022692"/>
    </source>
</evidence>
<keyword evidence="5" id="KW-0133">Cell shape</keyword>
<dbReference type="OrthoDB" id="5297408at2"/>
<organism evidence="9 10">
    <name type="scientific">Eikenella halliae</name>
    <dbReference type="NCBI Taxonomy" id="1795832"/>
    <lineage>
        <taxon>Bacteria</taxon>
        <taxon>Pseudomonadati</taxon>
        <taxon>Pseudomonadota</taxon>
        <taxon>Betaproteobacteria</taxon>
        <taxon>Neisseriales</taxon>
        <taxon>Neisseriaceae</taxon>
        <taxon>Eikenella</taxon>
    </lineage>
</organism>
<dbReference type="GO" id="GO:0005886">
    <property type="term" value="C:plasma membrane"/>
    <property type="evidence" value="ECO:0007669"/>
    <property type="project" value="UniProtKB-SubCell"/>
</dbReference>
<evidence type="ECO:0000256" key="6">
    <source>
        <dbReference type="ARBA" id="ARBA00022989"/>
    </source>
</evidence>
<evidence type="ECO:0000256" key="7">
    <source>
        <dbReference type="ARBA" id="ARBA00023136"/>
    </source>
</evidence>
<keyword evidence="3" id="KW-1003">Cell membrane</keyword>
<dbReference type="InterPro" id="IPR007227">
    <property type="entry name" value="Cell_shape_determining_MreD"/>
</dbReference>
<proteinExistence type="inferred from homology"/>
<dbReference type="GO" id="GO:0008360">
    <property type="term" value="P:regulation of cell shape"/>
    <property type="evidence" value="ECO:0007669"/>
    <property type="project" value="UniProtKB-KW"/>
</dbReference>
<dbReference type="RefSeq" id="WP_064089571.1">
    <property type="nucleotide sequence ID" value="NZ_LXSQ01000014.1"/>
</dbReference>
<feature type="transmembrane region" description="Helical" evidence="8">
    <location>
        <begin position="99"/>
        <end position="127"/>
    </location>
</feature>
<comment type="subcellular location">
    <subcellularLocation>
        <location evidence="1">Cell membrane</location>
        <topology evidence="1">Multi-pass membrane protein</topology>
    </subcellularLocation>
</comment>
<comment type="caution">
    <text evidence="9">The sequence shown here is derived from an EMBL/GenBank/DDBJ whole genome shotgun (WGS) entry which is preliminary data.</text>
</comment>
<dbReference type="Proteomes" id="UP000077726">
    <property type="component" value="Unassembled WGS sequence"/>
</dbReference>
<reference evidence="10" key="1">
    <citation type="submission" date="2016-05" db="EMBL/GenBank/DDBJ databases">
        <title>Draft genome of Corynebacterium afermentans subsp. afermentans LCDC 88199T.</title>
        <authorList>
            <person name="Bernier A.-M."/>
            <person name="Bernard K."/>
        </authorList>
    </citation>
    <scope>NUCLEOTIDE SEQUENCE [LARGE SCALE GENOMIC DNA]</scope>
    <source>
        <strain evidence="10">NML130454</strain>
    </source>
</reference>
<dbReference type="InterPro" id="IPR026034">
    <property type="entry name" value="MreD_proteobac"/>
</dbReference>
<comment type="similarity">
    <text evidence="2">Belongs to the MreD family.</text>
</comment>
<evidence type="ECO:0000256" key="2">
    <source>
        <dbReference type="ARBA" id="ARBA00007776"/>
    </source>
</evidence>
<keyword evidence="4 8" id="KW-0812">Transmembrane</keyword>
<dbReference type="NCBIfam" id="TIGR03426">
    <property type="entry name" value="shape_MreD"/>
    <property type="match status" value="1"/>
</dbReference>
<evidence type="ECO:0000256" key="1">
    <source>
        <dbReference type="ARBA" id="ARBA00004651"/>
    </source>
</evidence>
<keyword evidence="6 8" id="KW-1133">Transmembrane helix</keyword>
<dbReference type="Pfam" id="PF04093">
    <property type="entry name" value="MreD"/>
    <property type="match status" value="1"/>
</dbReference>
<feature type="transmembrane region" description="Helical" evidence="8">
    <location>
        <begin position="15"/>
        <end position="37"/>
    </location>
</feature>
<dbReference type="AlphaFoldDB" id="A0A1B6VYU4"/>
<evidence type="ECO:0000313" key="10">
    <source>
        <dbReference type="Proteomes" id="UP000077726"/>
    </source>
</evidence>
<accession>A0A1B6VYU4</accession>
<gene>
    <name evidence="9" type="ORF">A7Q00_05270</name>
</gene>
<dbReference type="PIRSF" id="PIRSF018472">
    <property type="entry name" value="MreD_proteobac"/>
    <property type="match status" value="1"/>
</dbReference>
<evidence type="ECO:0000256" key="5">
    <source>
        <dbReference type="ARBA" id="ARBA00022960"/>
    </source>
</evidence>
<evidence type="ECO:0000313" key="9">
    <source>
        <dbReference type="EMBL" id="OAM43318.1"/>
    </source>
</evidence>